<protein>
    <submittedName>
        <fullName evidence="10">Energy-coupling factor transporter ATPase</fullName>
    </submittedName>
</protein>
<feature type="domain" description="ABC transporter" evidence="9">
    <location>
        <begin position="5"/>
        <end position="238"/>
    </location>
</feature>
<gene>
    <name evidence="10" type="ORF">H9901_04210</name>
</gene>
<dbReference type="PROSITE" id="PS50893">
    <property type="entry name" value="ABC_TRANSPORTER_2"/>
    <property type="match status" value="1"/>
</dbReference>
<dbReference type="PANTHER" id="PTHR43553:SF24">
    <property type="entry name" value="ENERGY-COUPLING FACTOR TRANSPORTER ATP-BINDING PROTEIN ECFA1"/>
    <property type="match status" value="1"/>
</dbReference>
<dbReference type="GO" id="GO:0016887">
    <property type="term" value="F:ATP hydrolysis activity"/>
    <property type="evidence" value="ECO:0007669"/>
    <property type="project" value="InterPro"/>
</dbReference>
<evidence type="ECO:0000256" key="1">
    <source>
        <dbReference type="ARBA" id="ARBA00004202"/>
    </source>
</evidence>
<comment type="similarity">
    <text evidence="2">Belongs to the ABC transporter superfamily.</text>
</comment>
<dbReference type="FunFam" id="3.40.50.300:FF:000224">
    <property type="entry name" value="Energy-coupling factor transporter ATP-binding protein EcfA"/>
    <property type="match status" value="1"/>
</dbReference>
<dbReference type="InterPro" id="IPR003593">
    <property type="entry name" value="AAA+_ATPase"/>
</dbReference>
<dbReference type="GO" id="GO:0042626">
    <property type="term" value="F:ATPase-coupled transmembrane transporter activity"/>
    <property type="evidence" value="ECO:0007669"/>
    <property type="project" value="TreeGrafter"/>
</dbReference>
<evidence type="ECO:0000313" key="10">
    <source>
        <dbReference type="EMBL" id="MBU3851885.1"/>
    </source>
</evidence>
<sequence length="277" mass="31268">MMSIIKVTHLNYQYEAHKKILNDINFTVETGEWLAIIGHNGSGKSTLLRCLDGLLTPQSGQILINDTIMNDENIWQLRQKMGMIFQNPDEQFVRATVADDVAFALENAAVPPQLMQQRVHEALAAVGMLAYADKAPAQLSGGQKQRVALAGVIAQQPRLMLLDEATSMLDPDGRRLVLQIIKQLRQKYHLTLLSVTHDIDEAIMADRILIINDGHIIKNDTPAAIFTDKTLLSQLNLPIPYTEQLKNKLRQYHVPVPQGFYDIKEFVKYLWTLSSKM</sequence>
<dbReference type="Pfam" id="PF00005">
    <property type="entry name" value="ABC_tran"/>
    <property type="match status" value="1"/>
</dbReference>
<reference evidence="10" key="2">
    <citation type="submission" date="2021-04" db="EMBL/GenBank/DDBJ databases">
        <authorList>
            <person name="Gilroy R."/>
        </authorList>
    </citation>
    <scope>NUCLEOTIDE SEQUENCE</scope>
    <source>
        <strain evidence="10">F6-6636</strain>
    </source>
</reference>
<evidence type="ECO:0000256" key="4">
    <source>
        <dbReference type="ARBA" id="ARBA00022475"/>
    </source>
</evidence>
<dbReference type="GO" id="GO:0005524">
    <property type="term" value="F:ATP binding"/>
    <property type="evidence" value="ECO:0007669"/>
    <property type="project" value="UniProtKB-KW"/>
</dbReference>
<dbReference type="InterPro" id="IPR027417">
    <property type="entry name" value="P-loop_NTPase"/>
</dbReference>
<reference evidence="10" key="1">
    <citation type="journal article" date="2021" name="PeerJ">
        <title>Extensive microbial diversity within the chicken gut microbiome revealed by metagenomics and culture.</title>
        <authorList>
            <person name="Gilroy R."/>
            <person name="Ravi A."/>
            <person name="Getino M."/>
            <person name="Pursley I."/>
            <person name="Horton D.L."/>
            <person name="Alikhan N.F."/>
            <person name="Baker D."/>
            <person name="Gharbi K."/>
            <person name="Hall N."/>
            <person name="Watson M."/>
            <person name="Adriaenssens E.M."/>
            <person name="Foster-Nyarko E."/>
            <person name="Jarju S."/>
            <person name="Secka A."/>
            <person name="Antonio M."/>
            <person name="Oren A."/>
            <person name="Chaudhuri R.R."/>
            <person name="La Ragione R."/>
            <person name="Hildebrand F."/>
            <person name="Pallen M.J."/>
        </authorList>
    </citation>
    <scope>NUCLEOTIDE SEQUENCE</scope>
    <source>
        <strain evidence="10">F6-6636</strain>
    </source>
</reference>
<organism evidence="10 11">
    <name type="scientific">Candidatus Paralactobacillus gallistercoris</name>
    <dbReference type="NCBI Taxonomy" id="2838724"/>
    <lineage>
        <taxon>Bacteria</taxon>
        <taxon>Bacillati</taxon>
        <taxon>Bacillota</taxon>
        <taxon>Bacilli</taxon>
        <taxon>Lactobacillales</taxon>
        <taxon>Lactobacillaceae</taxon>
        <taxon>Lactobacillus</taxon>
    </lineage>
</organism>
<keyword evidence="6" id="KW-0067">ATP-binding</keyword>
<dbReference type="AlphaFoldDB" id="A0A948TJQ2"/>
<comment type="caution">
    <text evidence="10">The sequence shown here is derived from an EMBL/GenBank/DDBJ whole genome shotgun (WGS) entry which is preliminary data.</text>
</comment>
<dbReference type="InterPro" id="IPR050095">
    <property type="entry name" value="ECF_ABC_transporter_ATP-bd"/>
</dbReference>
<accession>A0A948TJQ2</accession>
<evidence type="ECO:0000259" key="9">
    <source>
        <dbReference type="PROSITE" id="PS50893"/>
    </source>
</evidence>
<dbReference type="NCBIfam" id="NF010167">
    <property type="entry name" value="PRK13648.1"/>
    <property type="match status" value="1"/>
</dbReference>
<dbReference type="EMBL" id="JAHLFS010000051">
    <property type="protein sequence ID" value="MBU3851885.1"/>
    <property type="molecule type" value="Genomic_DNA"/>
</dbReference>
<proteinExistence type="inferred from homology"/>
<dbReference type="SUPFAM" id="SSF52540">
    <property type="entry name" value="P-loop containing nucleoside triphosphate hydrolases"/>
    <property type="match status" value="1"/>
</dbReference>
<dbReference type="PANTHER" id="PTHR43553">
    <property type="entry name" value="HEAVY METAL TRANSPORTER"/>
    <property type="match status" value="1"/>
</dbReference>
<comment type="subcellular location">
    <subcellularLocation>
        <location evidence="1">Cell membrane</location>
        <topology evidence="1">Peripheral membrane protein</topology>
    </subcellularLocation>
</comment>
<dbReference type="InterPro" id="IPR003439">
    <property type="entry name" value="ABC_transporter-like_ATP-bd"/>
</dbReference>
<evidence type="ECO:0000256" key="7">
    <source>
        <dbReference type="ARBA" id="ARBA00022967"/>
    </source>
</evidence>
<evidence type="ECO:0000256" key="2">
    <source>
        <dbReference type="ARBA" id="ARBA00005417"/>
    </source>
</evidence>
<dbReference type="NCBIfam" id="TIGR04520">
    <property type="entry name" value="ECF_ATPase_1"/>
    <property type="match status" value="1"/>
</dbReference>
<evidence type="ECO:0000256" key="3">
    <source>
        <dbReference type="ARBA" id="ARBA00022448"/>
    </source>
</evidence>
<dbReference type="Proteomes" id="UP000777303">
    <property type="component" value="Unassembled WGS sequence"/>
</dbReference>
<dbReference type="PROSITE" id="PS00211">
    <property type="entry name" value="ABC_TRANSPORTER_1"/>
    <property type="match status" value="1"/>
</dbReference>
<dbReference type="InterPro" id="IPR030947">
    <property type="entry name" value="EcfA_1"/>
</dbReference>
<keyword evidence="5" id="KW-0547">Nucleotide-binding</keyword>
<name>A0A948TJQ2_9LACO</name>
<evidence type="ECO:0000256" key="6">
    <source>
        <dbReference type="ARBA" id="ARBA00022840"/>
    </source>
</evidence>
<evidence type="ECO:0000313" key="11">
    <source>
        <dbReference type="Proteomes" id="UP000777303"/>
    </source>
</evidence>
<dbReference type="InterPro" id="IPR015856">
    <property type="entry name" value="ABC_transpr_CbiO/EcfA_su"/>
</dbReference>
<keyword evidence="3" id="KW-0813">Transport</keyword>
<keyword evidence="7" id="KW-1278">Translocase</keyword>
<dbReference type="GO" id="GO:0043190">
    <property type="term" value="C:ATP-binding cassette (ABC) transporter complex"/>
    <property type="evidence" value="ECO:0007669"/>
    <property type="project" value="TreeGrafter"/>
</dbReference>
<dbReference type="InterPro" id="IPR017871">
    <property type="entry name" value="ABC_transporter-like_CS"/>
</dbReference>
<dbReference type="SMART" id="SM00382">
    <property type="entry name" value="AAA"/>
    <property type="match status" value="1"/>
</dbReference>
<keyword evidence="8" id="KW-0472">Membrane</keyword>
<evidence type="ECO:0000256" key="5">
    <source>
        <dbReference type="ARBA" id="ARBA00022741"/>
    </source>
</evidence>
<evidence type="ECO:0000256" key="8">
    <source>
        <dbReference type="ARBA" id="ARBA00023136"/>
    </source>
</evidence>
<dbReference type="Gene3D" id="3.40.50.300">
    <property type="entry name" value="P-loop containing nucleotide triphosphate hydrolases"/>
    <property type="match status" value="1"/>
</dbReference>
<dbReference type="CDD" id="cd03225">
    <property type="entry name" value="ABC_cobalt_CbiO_domain1"/>
    <property type="match status" value="1"/>
</dbReference>
<keyword evidence="4" id="KW-1003">Cell membrane</keyword>